<protein>
    <recommendedName>
        <fullName evidence="2">Basal-body rod modification protein FlgD</fullName>
    </recommendedName>
</protein>
<dbReference type="RefSeq" id="WP_127727990.1">
    <property type="nucleotide sequence ID" value="NZ_SACP01000004.1"/>
</dbReference>
<proteinExistence type="inferred from homology"/>
<dbReference type="NCBIfam" id="NF004670">
    <property type="entry name" value="PRK06009.1"/>
    <property type="match status" value="1"/>
</dbReference>
<dbReference type="Pfam" id="PF03963">
    <property type="entry name" value="FlgD"/>
    <property type="match status" value="1"/>
</dbReference>
<evidence type="ECO:0000313" key="6">
    <source>
        <dbReference type="Proteomes" id="UP000286997"/>
    </source>
</evidence>
<comment type="caution">
    <text evidence="5">The sequence shown here is derived from an EMBL/GenBank/DDBJ whole genome shotgun (WGS) entry which is preliminary data.</text>
</comment>
<dbReference type="GO" id="GO:0044781">
    <property type="term" value="P:bacterial-type flagellum organization"/>
    <property type="evidence" value="ECO:0007669"/>
    <property type="project" value="UniProtKB-KW"/>
</dbReference>
<organism evidence="5 6">
    <name type="scientific">Methylobacterium oryzihabitans</name>
    <dbReference type="NCBI Taxonomy" id="2499852"/>
    <lineage>
        <taxon>Bacteria</taxon>
        <taxon>Pseudomonadati</taxon>
        <taxon>Pseudomonadota</taxon>
        <taxon>Alphaproteobacteria</taxon>
        <taxon>Hyphomicrobiales</taxon>
        <taxon>Methylobacteriaceae</taxon>
        <taxon>Methylobacterium</taxon>
    </lineage>
</organism>
<dbReference type="OrthoDB" id="9785233at2"/>
<evidence type="ECO:0000313" key="5">
    <source>
        <dbReference type="EMBL" id="RVU20272.1"/>
    </source>
</evidence>
<keyword evidence="6" id="KW-1185">Reference proteome</keyword>
<accession>A0A437PDD4</accession>
<evidence type="ECO:0000256" key="1">
    <source>
        <dbReference type="ARBA" id="ARBA00010577"/>
    </source>
</evidence>
<evidence type="ECO:0000256" key="2">
    <source>
        <dbReference type="ARBA" id="ARBA00016013"/>
    </source>
</evidence>
<dbReference type="AlphaFoldDB" id="A0A437PDD4"/>
<keyword evidence="3" id="KW-1005">Bacterial flagellum biogenesis</keyword>
<sequence length="137" mass="13823">MTTVPATTAATTTSTAGTATRAGSAAMSSLGSDAFLKLLLAQLKNQDPTKPMDSTDYMGQLATFSEVEQSTKMNQKLDSLLSSSYLSQADGIIGRTVTSADGTVAGAVASVKLTSDGAVAQLADGRELLLGSGVVVS</sequence>
<keyword evidence="5" id="KW-0969">Cilium</keyword>
<dbReference type="Proteomes" id="UP000286997">
    <property type="component" value="Unassembled WGS sequence"/>
</dbReference>
<name>A0A437PDD4_9HYPH</name>
<dbReference type="EMBL" id="SACP01000004">
    <property type="protein sequence ID" value="RVU20272.1"/>
    <property type="molecule type" value="Genomic_DNA"/>
</dbReference>
<evidence type="ECO:0000256" key="3">
    <source>
        <dbReference type="ARBA" id="ARBA00022795"/>
    </source>
</evidence>
<keyword evidence="5" id="KW-0966">Cell projection</keyword>
<dbReference type="InterPro" id="IPR005648">
    <property type="entry name" value="FlgD"/>
</dbReference>
<comment type="similarity">
    <text evidence="1">Belongs to the FlgD family.</text>
</comment>
<comment type="function">
    <text evidence="4">Required for flagellar hook formation. May act as a scaffolding protein.</text>
</comment>
<reference evidence="5 6" key="1">
    <citation type="submission" date="2019-01" db="EMBL/GenBank/DDBJ databases">
        <authorList>
            <person name="Chen W.-M."/>
        </authorList>
    </citation>
    <scope>NUCLEOTIDE SEQUENCE [LARGE SCALE GENOMIC DNA]</scope>
    <source>
        <strain evidence="5 6">TER-1</strain>
    </source>
</reference>
<gene>
    <name evidence="5" type="primary">flgD</name>
    <name evidence="5" type="ORF">EOE48_06615</name>
</gene>
<evidence type="ECO:0000256" key="4">
    <source>
        <dbReference type="ARBA" id="ARBA00024746"/>
    </source>
</evidence>
<keyword evidence="5" id="KW-0282">Flagellum</keyword>